<dbReference type="Proteomes" id="UP000261284">
    <property type="component" value="Unassembled WGS sequence"/>
</dbReference>
<evidence type="ECO:0000256" key="1">
    <source>
        <dbReference type="SAM" id="SignalP"/>
    </source>
</evidence>
<feature type="signal peptide" evidence="1">
    <location>
        <begin position="1"/>
        <end position="19"/>
    </location>
</feature>
<feature type="chain" id="PRO_5017811510" evidence="1">
    <location>
        <begin position="20"/>
        <end position="422"/>
    </location>
</feature>
<comment type="caution">
    <text evidence="2">The sequence shown here is derived from an EMBL/GenBank/DDBJ whole genome shotgun (WGS) entry which is preliminary data.</text>
</comment>
<dbReference type="RefSeq" id="WP_116846644.1">
    <property type="nucleotide sequence ID" value="NZ_QTJU01000002.1"/>
</dbReference>
<keyword evidence="1" id="KW-0732">Signal</keyword>
<dbReference type="OrthoDB" id="525859at2"/>
<dbReference type="AlphaFoldDB" id="A0A3E1NL49"/>
<protein>
    <submittedName>
        <fullName evidence="2">Uncharacterized protein</fullName>
    </submittedName>
</protein>
<sequence length="422" mass="47821">MKSLLFAALCCCCAVSSFAQFARESIHTDVVLYNKRQSFDKYLRDKTIRDAFASPLDSNTEDKYESACWAICQFMIRNDEVKQGFDKLFAAYPTLAYSTRRAFLEAVYTVYPDSYTTAVEQLLQKETIPKLFAMQALYLFRNDASMDKLIQLQTLLQQKFPRNDTLPLLQELKKYLTLHNTYAEQPTPPVGDLFAHQQVLGQKIIYSFQRWNRDYPGLAIVQYADGSFAKDSTGKLLVFQQLARAGSNLPYFITNGNTPQGIYSVQGTAIAHNNFIGPTPNLQMIMPCESTDSAYWHTPYDSTQTPLSNYLQLLPASWQQYQPLTEAFYAGKTGRSEIIAHGTTIDPAYFKGMPFYPLTPTLGCLCAKEIWNEFNGGFQESDQFSLVNTFIATPGDTGYLMVINIDNQQAPVTLADIRQFMK</sequence>
<accession>A0A3E1NL49</accession>
<evidence type="ECO:0000313" key="3">
    <source>
        <dbReference type="Proteomes" id="UP000261284"/>
    </source>
</evidence>
<gene>
    <name evidence="2" type="ORF">DXN05_07630</name>
</gene>
<evidence type="ECO:0000313" key="2">
    <source>
        <dbReference type="EMBL" id="RFM28655.1"/>
    </source>
</evidence>
<dbReference type="EMBL" id="QTJU01000002">
    <property type="protein sequence ID" value="RFM28655.1"/>
    <property type="molecule type" value="Genomic_DNA"/>
</dbReference>
<name>A0A3E1NL49_9BACT</name>
<reference evidence="2 3" key="1">
    <citation type="submission" date="2018-08" db="EMBL/GenBank/DDBJ databases">
        <title>Chitinophagaceae sp. K23C18032701, a novel bacterium isolated from forest soil.</title>
        <authorList>
            <person name="Wang C."/>
        </authorList>
    </citation>
    <scope>NUCLEOTIDE SEQUENCE [LARGE SCALE GENOMIC DNA]</scope>
    <source>
        <strain evidence="2 3">K23C18032701</strain>
    </source>
</reference>
<proteinExistence type="predicted"/>
<organism evidence="2 3">
    <name type="scientific">Deminuibacter soli</name>
    <dbReference type="NCBI Taxonomy" id="2291815"/>
    <lineage>
        <taxon>Bacteria</taxon>
        <taxon>Pseudomonadati</taxon>
        <taxon>Bacteroidota</taxon>
        <taxon>Chitinophagia</taxon>
        <taxon>Chitinophagales</taxon>
        <taxon>Chitinophagaceae</taxon>
        <taxon>Deminuibacter</taxon>
    </lineage>
</organism>
<keyword evidence="3" id="KW-1185">Reference proteome</keyword>